<proteinExistence type="predicted"/>
<evidence type="ECO:0000313" key="4">
    <source>
        <dbReference type="Proteomes" id="UP000703674"/>
    </source>
</evidence>
<reference evidence="3 4" key="1">
    <citation type="submission" date="2020-03" db="EMBL/GenBank/DDBJ databases">
        <title>Salinimicrobium sp. nov, isolated from SCS.</title>
        <authorList>
            <person name="Cao W.R."/>
        </authorList>
    </citation>
    <scope>NUCLEOTIDE SEQUENCE [LARGE SCALE GENOMIC DNA]</scope>
    <source>
        <strain evidence="4">J15B91</strain>
    </source>
</reference>
<dbReference type="PANTHER" id="PTHR46401:SF2">
    <property type="entry name" value="GLYCOSYLTRANSFERASE WBBK-RELATED"/>
    <property type="match status" value="1"/>
</dbReference>
<evidence type="ECO:0000313" key="3">
    <source>
        <dbReference type="EMBL" id="NJW54650.1"/>
    </source>
</evidence>
<dbReference type="PANTHER" id="PTHR46401">
    <property type="entry name" value="GLYCOSYLTRANSFERASE WBBK-RELATED"/>
    <property type="match status" value="1"/>
</dbReference>
<protein>
    <submittedName>
        <fullName evidence="3">Glycosyltransferase family 1 protein</fullName>
    </submittedName>
</protein>
<dbReference type="Proteomes" id="UP000703674">
    <property type="component" value="Unassembled WGS sequence"/>
</dbReference>
<sequence length="171" mass="19051">MTAGKVDFFLCNSNAIKKTNVRALNIDGNKVQVIYRGRCLEDFSATTEAQPSLLRELNWTGQKIFLNVGRLNKGKGQIDLLKAFTVINKNNPNTLLIIAGEGSLRSELEKLIIELQLQKKVFLMGYREDIPSLLSVADFFVFPTYYEGLPGSLVEAIISKIPVIVSDISEN</sequence>
<keyword evidence="4" id="KW-1185">Reference proteome</keyword>
<evidence type="ECO:0000259" key="2">
    <source>
        <dbReference type="Pfam" id="PF00534"/>
    </source>
</evidence>
<comment type="caution">
    <text evidence="3">The sequence shown here is derived from an EMBL/GenBank/DDBJ whole genome shotgun (WGS) entry which is preliminary data.</text>
</comment>
<dbReference type="SUPFAM" id="SSF53756">
    <property type="entry name" value="UDP-Glycosyltransferase/glycogen phosphorylase"/>
    <property type="match status" value="1"/>
</dbReference>
<dbReference type="Gene3D" id="3.40.50.2000">
    <property type="entry name" value="Glycogen Phosphorylase B"/>
    <property type="match status" value="2"/>
</dbReference>
<feature type="domain" description="Glycosyl transferase family 1" evidence="2">
    <location>
        <begin position="58"/>
        <end position="168"/>
    </location>
</feature>
<dbReference type="EMBL" id="JAAVJR010000368">
    <property type="protein sequence ID" value="NJW54650.1"/>
    <property type="molecule type" value="Genomic_DNA"/>
</dbReference>
<keyword evidence="1" id="KW-0808">Transferase</keyword>
<evidence type="ECO:0000256" key="1">
    <source>
        <dbReference type="ARBA" id="ARBA00022679"/>
    </source>
</evidence>
<feature type="non-terminal residue" evidence="3">
    <location>
        <position position="171"/>
    </location>
</feature>
<dbReference type="InterPro" id="IPR001296">
    <property type="entry name" value="Glyco_trans_1"/>
</dbReference>
<name>A0ABX1D2E6_9FLAO</name>
<dbReference type="Pfam" id="PF00534">
    <property type="entry name" value="Glycos_transf_1"/>
    <property type="match status" value="1"/>
</dbReference>
<accession>A0ABX1D2E6</accession>
<gene>
    <name evidence="3" type="ORF">HC175_17200</name>
</gene>
<organism evidence="3 4">
    <name type="scientific">Salinimicrobium oceani</name>
    <dbReference type="NCBI Taxonomy" id="2722702"/>
    <lineage>
        <taxon>Bacteria</taxon>
        <taxon>Pseudomonadati</taxon>
        <taxon>Bacteroidota</taxon>
        <taxon>Flavobacteriia</taxon>
        <taxon>Flavobacteriales</taxon>
        <taxon>Flavobacteriaceae</taxon>
        <taxon>Salinimicrobium</taxon>
    </lineage>
</organism>